<name>A0AAD7VBT7_9FUNG</name>
<dbReference type="Pfam" id="PF01753">
    <property type="entry name" value="zf-MYND"/>
    <property type="match status" value="1"/>
</dbReference>
<proteinExistence type="inferred from homology"/>
<dbReference type="PROSITE" id="PS50865">
    <property type="entry name" value="ZF_MYND_2"/>
    <property type="match status" value="1"/>
</dbReference>
<keyword evidence="6" id="KW-0862">Zinc</keyword>
<feature type="compositionally biased region" description="Basic residues" evidence="8">
    <location>
        <begin position="491"/>
        <end position="508"/>
    </location>
</feature>
<dbReference type="GO" id="GO:1990304">
    <property type="term" value="C:MUB1-RAD6-UBR2 ubiquitin ligase complex"/>
    <property type="evidence" value="ECO:0007669"/>
    <property type="project" value="TreeGrafter"/>
</dbReference>
<evidence type="ECO:0000256" key="2">
    <source>
        <dbReference type="ARBA" id="ARBA00010655"/>
    </source>
</evidence>
<protein>
    <recommendedName>
        <fullName evidence="9">MYND-type domain-containing protein</fullName>
    </recommendedName>
</protein>
<evidence type="ECO:0000256" key="6">
    <source>
        <dbReference type="ARBA" id="ARBA00022833"/>
    </source>
</evidence>
<evidence type="ECO:0000256" key="7">
    <source>
        <dbReference type="PROSITE-ProRule" id="PRU00134"/>
    </source>
</evidence>
<reference evidence="10 11" key="1">
    <citation type="submission" date="2023-03" db="EMBL/GenBank/DDBJ databases">
        <title>Genome sequence of Lichtheimia ornata CBS 291.66.</title>
        <authorList>
            <person name="Mohabir J.T."/>
            <person name="Shea T.P."/>
            <person name="Kurbessoian T."/>
            <person name="Berby B."/>
            <person name="Fontaine J."/>
            <person name="Livny J."/>
            <person name="Gnirke A."/>
            <person name="Stajich J.E."/>
            <person name="Cuomo C.A."/>
        </authorList>
    </citation>
    <scope>NUCLEOTIDE SEQUENCE [LARGE SCALE GENOMIC DNA]</scope>
    <source>
        <strain evidence="10">CBS 291.66</strain>
    </source>
</reference>
<dbReference type="GO" id="GO:0007163">
    <property type="term" value="P:establishment or maintenance of cell polarity"/>
    <property type="evidence" value="ECO:0007669"/>
    <property type="project" value="TreeGrafter"/>
</dbReference>
<keyword evidence="5 7" id="KW-0863">Zinc-finger</keyword>
<feature type="compositionally biased region" description="Low complexity" evidence="8">
    <location>
        <begin position="510"/>
        <end position="519"/>
    </location>
</feature>
<evidence type="ECO:0000259" key="9">
    <source>
        <dbReference type="PROSITE" id="PS50865"/>
    </source>
</evidence>
<gene>
    <name evidence="10" type="ORF">O0I10_001839</name>
</gene>
<evidence type="ECO:0000256" key="4">
    <source>
        <dbReference type="ARBA" id="ARBA00022723"/>
    </source>
</evidence>
<dbReference type="GO" id="GO:0008270">
    <property type="term" value="F:zinc ion binding"/>
    <property type="evidence" value="ECO:0007669"/>
    <property type="project" value="UniProtKB-KW"/>
</dbReference>
<evidence type="ECO:0000256" key="1">
    <source>
        <dbReference type="ARBA" id="ARBA00004496"/>
    </source>
</evidence>
<keyword evidence="4" id="KW-0479">Metal-binding</keyword>
<feature type="compositionally biased region" description="Polar residues" evidence="8">
    <location>
        <begin position="540"/>
        <end position="550"/>
    </location>
</feature>
<comment type="similarity">
    <text evidence="2">Belongs to the MUB1/samB family.</text>
</comment>
<sequence length="550" mass="61355">MREPNISYMSHNRPAICITSGVYDRRALDCTATVPLINSLTHLAYLTSTSPRIREILVSDGGLERLIQILSVFDLPNDRRHLWKWSLAFQCVVNVGVRGTEQIRTRVVQAGAVHVVMRVLENFLQGVENARQQHHRKRDTTALGYPMVLSPIDSRGYSTLFQLPPPADNIANILTAASPFTTPSRSITTNNNNHHHVRASTSSSPSSPSSSSTTLQKKHRVMRVHTTMRRSTLPYVKMDPAQRRRNRLVRVPTTELEALRDPRNSSIDNLFYREEDILLSLQLLAYLSKYPHIRNVFHSAYSINVFSLVERFCCHRVHSSPVQYWAGVIMRNACRKDEGRGGIRRCAYMQCGRWEKHQREFAKCRRCRKAKYCSKACQSKAWADGHRWWCIERQDHTNPTTTTTTTTTATATTTTTTTNTTTAAMTAGNATPTTTTTTNGSNTTTTATATAAAATAVAAAAAAIASTAVTPDIQGPTTTTTNNNNDSQVTAHHHHHHHHHRHHHHPHHAPPQQQPQQQQSPAMTNPTSTSAAVLAEEDTVQTVMETTTIL</sequence>
<dbReference type="GeneID" id="83209257"/>
<dbReference type="AlphaFoldDB" id="A0AAD7VBT7"/>
<evidence type="ECO:0000256" key="3">
    <source>
        <dbReference type="ARBA" id="ARBA00022490"/>
    </source>
</evidence>
<feature type="region of interest" description="Disordered" evidence="8">
    <location>
        <begin position="420"/>
        <end position="442"/>
    </location>
</feature>
<dbReference type="InterPro" id="IPR002893">
    <property type="entry name" value="Znf_MYND"/>
</dbReference>
<accession>A0AAD7VBT7</accession>
<feature type="domain" description="MYND-type" evidence="9">
    <location>
        <begin position="348"/>
        <end position="390"/>
    </location>
</feature>
<evidence type="ECO:0000256" key="8">
    <source>
        <dbReference type="SAM" id="MobiDB-lite"/>
    </source>
</evidence>
<comment type="subcellular location">
    <subcellularLocation>
        <location evidence="1">Cytoplasm</location>
    </subcellularLocation>
</comment>
<keyword evidence="11" id="KW-1185">Reference proteome</keyword>
<dbReference type="Proteomes" id="UP001234581">
    <property type="component" value="Unassembled WGS sequence"/>
</dbReference>
<evidence type="ECO:0000313" key="11">
    <source>
        <dbReference type="Proteomes" id="UP001234581"/>
    </source>
</evidence>
<dbReference type="GO" id="GO:0006511">
    <property type="term" value="P:ubiquitin-dependent protein catabolic process"/>
    <property type="evidence" value="ECO:0007669"/>
    <property type="project" value="TreeGrafter"/>
</dbReference>
<feature type="region of interest" description="Disordered" evidence="8">
    <location>
        <begin position="471"/>
        <end position="550"/>
    </location>
</feature>
<evidence type="ECO:0000313" key="10">
    <source>
        <dbReference type="EMBL" id="KAJ8662146.1"/>
    </source>
</evidence>
<dbReference type="SUPFAM" id="SSF144232">
    <property type="entry name" value="HIT/MYND zinc finger-like"/>
    <property type="match status" value="1"/>
</dbReference>
<organism evidence="10 11">
    <name type="scientific">Lichtheimia ornata</name>
    <dbReference type="NCBI Taxonomy" id="688661"/>
    <lineage>
        <taxon>Eukaryota</taxon>
        <taxon>Fungi</taxon>
        <taxon>Fungi incertae sedis</taxon>
        <taxon>Mucoromycota</taxon>
        <taxon>Mucoromycotina</taxon>
        <taxon>Mucoromycetes</taxon>
        <taxon>Mucorales</taxon>
        <taxon>Lichtheimiaceae</taxon>
        <taxon>Lichtheimia</taxon>
    </lineage>
</organism>
<dbReference type="PANTHER" id="PTHR47442:SF1">
    <property type="entry name" value="MYND-TYPE ZINC FINGER PROTEIN MUB1"/>
    <property type="match status" value="1"/>
</dbReference>
<keyword evidence="3" id="KW-0963">Cytoplasm</keyword>
<dbReference type="GO" id="GO:0005737">
    <property type="term" value="C:cytoplasm"/>
    <property type="evidence" value="ECO:0007669"/>
    <property type="project" value="UniProtKB-SubCell"/>
</dbReference>
<dbReference type="EMBL" id="JARTCD010000005">
    <property type="protein sequence ID" value="KAJ8662146.1"/>
    <property type="molecule type" value="Genomic_DNA"/>
</dbReference>
<dbReference type="InterPro" id="IPR051664">
    <property type="entry name" value="MYND-type_zinc_finger"/>
</dbReference>
<dbReference type="PANTHER" id="PTHR47442">
    <property type="entry name" value="MYND-TYPE ZINC FINGER PROTEIN MUB1"/>
    <property type="match status" value="1"/>
</dbReference>
<feature type="compositionally biased region" description="Polar residues" evidence="8">
    <location>
        <begin position="520"/>
        <end position="531"/>
    </location>
</feature>
<dbReference type="Gene3D" id="6.10.140.2220">
    <property type="match status" value="1"/>
</dbReference>
<dbReference type="RefSeq" id="XP_058347059.1">
    <property type="nucleotide sequence ID" value="XM_058481928.1"/>
</dbReference>
<feature type="compositionally biased region" description="Low complexity" evidence="8">
    <location>
        <begin position="200"/>
        <end position="214"/>
    </location>
</feature>
<comment type="caution">
    <text evidence="10">The sequence shown here is derived from an EMBL/GenBank/DDBJ whole genome shotgun (WGS) entry which is preliminary data.</text>
</comment>
<feature type="region of interest" description="Disordered" evidence="8">
    <location>
        <begin position="184"/>
        <end position="223"/>
    </location>
</feature>
<evidence type="ECO:0000256" key="5">
    <source>
        <dbReference type="ARBA" id="ARBA00022771"/>
    </source>
</evidence>